<keyword evidence="2" id="KW-1185">Reference proteome</keyword>
<evidence type="ECO:0000313" key="2">
    <source>
        <dbReference type="Proteomes" id="UP000824120"/>
    </source>
</evidence>
<dbReference type="AlphaFoldDB" id="A0A9J5WMR5"/>
<comment type="caution">
    <text evidence="1">The sequence shown here is derived from an EMBL/GenBank/DDBJ whole genome shotgun (WGS) entry which is preliminary data.</text>
</comment>
<evidence type="ECO:0008006" key="3">
    <source>
        <dbReference type="Google" id="ProtNLM"/>
    </source>
</evidence>
<sequence length="326" mass="37910">MLKEYATFRDLSDKAAKQIGVDLRFNSVKLKYKIEGSNSPLKIHNEMGVRVYVSLKKDNKELAKLTCLGGIRRVPSRLFLGRDSSHLKRTYNGIFVSASTFREAHGVKDNMCVVSNRNKSITKAILKGSPEYNFVEEVRQMFARWNFKNHTFASHTFSTLCGKPQEMLVDNEEQSAHMKIVPSNNYLYSVHHEGRTFIVCLKNKTCTCKRFQMDEITCLYVWDVLKKKHFDPGSYCSDMYKPSNLLITYNIPITLLPDPIKWNVPGYIKDDIVRPPKYKRLLERPPKKYHEKAYNELYGKKSKNFWSTYGYKGHNRRSCRNGPHIA</sequence>
<accession>A0A9J5WMR5</accession>
<protein>
    <recommendedName>
        <fullName evidence="3">SWIM-type domain-containing protein</fullName>
    </recommendedName>
</protein>
<reference evidence="1 2" key="1">
    <citation type="submission" date="2020-09" db="EMBL/GenBank/DDBJ databases">
        <title>De no assembly of potato wild relative species, Solanum commersonii.</title>
        <authorList>
            <person name="Cho K."/>
        </authorList>
    </citation>
    <scope>NUCLEOTIDE SEQUENCE [LARGE SCALE GENOMIC DNA]</scope>
    <source>
        <strain evidence="1">LZ3.2</strain>
        <tissue evidence="1">Leaf</tissue>
    </source>
</reference>
<name>A0A9J5WMR5_SOLCO</name>
<dbReference type="OrthoDB" id="1304048at2759"/>
<dbReference type="EMBL" id="JACXVP010000011">
    <property type="protein sequence ID" value="KAG5576826.1"/>
    <property type="molecule type" value="Genomic_DNA"/>
</dbReference>
<organism evidence="1 2">
    <name type="scientific">Solanum commersonii</name>
    <name type="common">Commerson's wild potato</name>
    <name type="synonym">Commerson's nightshade</name>
    <dbReference type="NCBI Taxonomy" id="4109"/>
    <lineage>
        <taxon>Eukaryota</taxon>
        <taxon>Viridiplantae</taxon>
        <taxon>Streptophyta</taxon>
        <taxon>Embryophyta</taxon>
        <taxon>Tracheophyta</taxon>
        <taxon>Spermatophyta</taxon>
        <taxon>Magnoliopsida</taxon>
        <taxon>eudicotyledons</taxon>
        <taxon>Gunneridae</taxon>
        <taxon>Pentapetalae</taxon>
        <taxon>asterids</taxon>
        <taxon>lamiids</taxon>
        <taxon>Solanales</taxon>
        <taxon>Solanaceae</taxon>
        <taxon>Solanoideae</taxon>
        <taxon>Solaneae</taxon>
        <taxon>Solanum</taxon>
    </lineage>
</organism>
<dbReference type="Proteomes" id="UP000824120">
    <property type="component" value="Chromosome 11"/>
</dbReference>
<evidence type="ECO:0000313" key="1">
    <source>
        <dbReference type="EMBL" id="KAG5576826.1"/>
    </source>
</evidence>
<proteinExistence type="predicted"/>
<gene>
    <name evidence="1" type="ORF">H5410_056960</name>
</gene>